<proteinExistence type="predicted"/>
<evidence type="ECO:0000313" key="3">
    <source>
        <dbReference type="EMBL" id="KAJ9605959.1"/>
    </source>
</evidence>
<dbReference type="Proteomes" id="UP001172673">
    <property type="component" value="Unassembled WGS sequence"/>
</dbReference>
<organism evidence="3 4">
    <name type="scientific">Cladophialophora chaetospira</name>
    <dbReference type="NCBI Taxonomy" id="386627"/>
    <lineage>
        <taxon>Eukaryota</taxon>
        <taxon>Fungi</taxon>
        <taxon>Dikarya</taxon>
        <taxon>Ascomycota</taxon>
        <taxon>Pezizomycotina</taxon>
        <taxon>Eurotiomycetes</taxon>
        <taxon>Chaetothyriomycetidae</taxon>
        <taxon>Chaetothyriales</taxon>
        <taxon>Herpotrichiellaceae</taxon>
        <taxon>Cladophialophora</taxon>
    </lineage>
</organism>
<evidence type="ECO:0000256" key="1">
    <source>
        <dbReference type="SAM" id="MobiDB-lite"/>
    </source>
</evidence>
<dbReference type="InterPro" id="IPR056125">
    <property type="entry name" value="DUF7708"/>
</dbReference>
<dbReference type="Pfam" id="PF24809">
    <property type="entry name" value="DUF7708"/>
    <property type="match status" value="1"/>
</dbReference>
<feature type="domain" description="DUF7708" evidence="2">
    <location>
        <begin position="87"/>
        <end position="229"/>
    </location>
</feature>
<name>A0AA39CF72_9EURO</name>
<evidence type="ECO:0000313" key="4">
    <source>
        <dbReference type="Proteomes" id="UP001172673"/>
    </source>
</evidence>
<feature type="region of interest" description="Disordered" evidence="1">
    <location>
        <begin position="529"/>
        <end position="550"/>
    </location>
</feature>
<accession>A0AA39CF72</accession>
<dbReference type="AlphaFoldDB" id="A0AA39CF72"/>
<evidence type="ECO:0000259" key="2">
    <source>
        <dbReference type="Pfam" id="PF24809"/>
    </source>
</evidence>
<protein>
    <recommendedName>
        <fullName evidence="2">DUF7708 domain-containing protein</fullName>
    </recommendedName>
</protein>
<sequence>MQEWYKSPFNARTPYGNRDSFYRDNAPRTPIQQAFEDAKARFASDLTEDRRQDDALHLVSYVQDVLDVVNKSMEEYQSQRENSKVRKWLERLSRRIRFYDGVLDVLAQFHPEYTALVWGSIKFLIVALVNHGDHIAILAKALSHIADILPRVELKSMLYPTPRMKAAVTDLCGHILRFLIRARDWYEEGKRRHLLHSITRPAGLRYADLLEHITCSSELIDQLAGSGQLVEFREMHGKIDEVRTMVEKLGISMTLHSSAQVDTNQRLSDLQFSQIVASLAAVPIWDPFKAYQYHYSMRQRRIHSTAVRSIPDSFWQSPKLRRWCSTNESTLSIITGNFNARFIMRNLCVDVIQQLRDANVPVLLAMRVPQENDTPAQISSIDLLKYLVRQAIQISHKFQTEKSMALRCGTFHDASTETEWFQVLEGTLADMGGQVYIVIDLGILDSKFKPLDEFSLPTAFEHFFITLLARGLSTKVKVLLVSYSALPFRLSATDHSKFVTPAKAQLITARRRKAGKGAKSSQTLFRIKNLPGSPARKGPRNDLFTVKHVE</sequence>
<keyword evidence="4" id="KW-1185">Reference proteome</keyword>
<dbReference type="EMBL" id="JAPDRK010000015">
    <property type="protein sequence ID" value="KAJ9605959.1"/>
    <property type="molecule type" value="Genomic_DNA"/>
</dbReference>
<gene>
    <name evidence="3" type="ORF">H2200_009808</name>
</gene>
<reference evidence="3" key="1">
    <citation type="submission" date="2022-10" db="EMBL/GenBank/DDBJ databases">
        <title>Culturing micro-colonial fungi from biological soil crusts in the Mojave desert and describing Neophaeococcomyces mojavensis, and introducing the new genera and species Taxawa tesnikishii.</title>
        <authorList>
            <person name="Kurbessoian T."/>
            <person name="Stajich J.E."/>
        </authorList>
    </citation>
    <scope>NUCLEOTIDE SEQUENCE</scope>
    <source>
        <strain evidence="3">TK_41</strain>
    </source>
</reference>
<comment type="caution">
    <text evidence="3">The sequence shown here is derived from an EMBL/GenBank/DDBJ whole genome shotgun (WGS) entry which is preliminary data.</text>
</comment>